<dbReference type="PANTHER" id="PTHR33096:SF1">
    <property type="entry name" value="CXC1-LIKE CYSTEINE CLUSTER ASSOCIATED WITH KDZ TRANSPOSASES DOMAIN-CONTAINING PROTEIN"/>
    <property type="match status" value="1"/>
</dbReference>
<proteinExistence type="predicted"/>
<accession>A0A167KT59</accession>
<dbReference type="InterPro" id="IPR040521">
    <property type="entry name" value="KDZ"/>
</dbReference>
<keyword evidence="3" id="KW-1185">Reference proteome</keyword>
<dbReference type="AlphaFoldDB" id="A0A167KT59"/>
<dbReference type="PANTHER" id="PTHR33096">
    <property type="entry name" value="CXC2 DOMAIN-CONTAINING PROTEIN"/>
    <property type="match status" value="1"/>
</dbReference>
<dbReference type="Pfam" id="PF18758">
    <property type="entry name" value="KDZ"/>
    <property type="match status" value="1"/>
</dbReference>
<organism evidence="2 3">
    <name type="scientific">Calocera viscosa (strain TUFC12733)</name>
    <dbReference type="NCBI Taxonomy" id="1330018"/>
    <lineage>
        <taxon>Eukaryota</taxon>
        <taxon>Fungi</taxon>
        <taxon>Dikarya</taxon>
        <taxon>Basidiomycota</taxon>
        <taxon>Agaricomycotina</taxon>
        <taxon>Dacrymycetes</taxon>
        <taxon>Dacrymycetales</taxon>
        <taxon>Dacrymycetaceae</taxon>
        <taxon>Calocera</taxon>
    </lineage>
</organism>
<sequence>PTRPPRAFAIELLNHYVNLYDACATPNDAFCEALIRSHAERGFYYLRNELNEEASPLADPWRRGFSSACLWYDVCRLSWERELRTLIDSLSTGESHEPPNADISGGSADRHQQSQSDRASARMRARCPACFSLDRWGRSLDRGPDVLVALDGNRQLKRLRTGGSSPSVLAPDLFLPKSNVAQMRAAMDQAKLDSSRHDRQSRSRLTSEVLERCRKAFKVADEDAELVSDQLFDITGVVIMVCRHDVPLFVCDITTPGERQEYGLALIHALLQELPKTATVGVLYDIGCQVDHSCDMFGYLGEDRSRVTFACSVLHAYGHEWACQVVYNPRRRAGFGLTDGEGSERVWSRTRRLIPILRRANDGRRLFALERKFQSCGSTMKTSLGNWIKKKYKLIRRHRASAIAEIQASGLTELELREQLDLQRAEPAAPKPRSGRELQRKLELFKKMQNELEKVGSAIQDTVKTMTEEFGLPGSSPIFARLRERQSELQQYGQALFADMRLNGEFPQLFGVSAQFLHYLLLAREEKINIRARVVQHLWELTRLQRARGGGHDPVGTKVRDAILKGWAPRWRSTKAAVERYNRYVDHLEKIPSPGLVVPLPRKIELSDLQNPTEDHALWQDVWWPSLATPPLWITSENVRKGITAVLTLDRCEEEERRLIWESDNMERWWVQEMRALIEARAHLQGTRATT</sequence>
<name>A0A167KT59_CALVF</name>
<feature type="region of interest" description="Disordered" evidence="1">
    <location>
        <begin position="90"/>
        <end position="121"/>
    </location>
</feature>
<evidence type="ECO:0000313" key="2">
    <source>
        <dbReference type="EMBL" id="KZO94975.1"/>
    </source>
</evidence>
<evidence type="ECO:0000313" key="3">
    <source>
        <dbReference type="Proteomes" id="UP000076738"/>
    </source>
</evidence>
<dbReference type="Proteomes" id="UP000076738">
    <property type="component" value="Unassembled WGS sequence"/>
</dbReference>
<dbReference type="STRING" id="1330018.A0A167KT59"/>
<evidence type="ECO:0008006" key="4">
    <source>
        <dbReference type="Google" id="ProtNLM"/>
    </source>
</evidence>
<dbReference type="OrthoDB" id="3253684at2759"/>
<feature type="non-terminal residue" evidence="2">
    <location>
        <position position="1"/>
    </location>
</feature>
<protein>
    <recommendedName>
        <fullName evidence="4">CxC1-like cysteine cluster associated with KDZ transposases domain-containing protein</fullName>
    </recommendedName>
</protein>
<evidence type="ECO:0000256" key="1">
    <source>
        <dbReference type="SAM" id="MobiDB-lite"/>
    </source>
</evidence>
<reference evidence="2 3" key="1">
    <citation type="journal article" date="2016" name="Mol. Biol. Evol.">
        <title>Comparative Genomics of Early-Diverging Mushroom-Forming Fungi Provides Insights into the Origins of Lignocellulose Decay Capabilities.</title>
        <authorList>
            <person name="Nagy L.G."/>
            <person name="Riley R."/>
            <person name="Tritt A."/>
            <person name="Adam C."/>
            <person name="Daum C."/>
            <person name="Floudas D."/>
            <person name="Sun H."/>
            <person name="Yadav J.S."/>
            <person name="Pangilinan J."/>
            <person name="Larsson K.H."/>
            <person name="Matsuura K."/>
            <person name="Barry K."/>
            <person name="Labutti K."/>
            <person name="Kuo R."/>
            <person name="Ohm R.A."/>
            <person name="Bhattacharya S.S."/>
            <person name="Shirouzu T."/>
            <person name="Yoshinaga Y."/>
            <person name="Martin F.M."/>
            <person name="Grigoriev I.V."/>
            <person name="Hibbett D.S."/>
        </authorList>
    </citation>
    <scope>NUCLEOTIDE SEQUENCE [LARGE SCALE GENOMIC DNA]</scope>
    <source>
        <strain evidence="2 3">TUFC12733</strain>
    </source>
</reference>
<gene>
    <name evidence="2" type="ORF">CALVIDRAFT_483330</name>
</gene>
<dbReference type="EMBL" id="KV417291">
    <property type="protein sequence ID" value="KZO94975.1"/>
    <property type="molecule type" value="Genomic_DNA"/>
</dbReference>